<dbReference type="SUPFAM" id="SSF56176">
    <property type="entry name" value="FAD-binding/transporter-associated domain-like"/>
    <property type="match status" value="1"/>
</dbReference>
<feature type="domain" description="FAD-binding PCMH-type" evidence="6">
    <location>
        <begin position="58"/>
        <end position="229"/>
    </location>
</feature>
<dbReference type="Proteomes" id="UP001408356">
    <property type="component" value="Unassembled WGS sequence"/>
</dbReference>
<dbReference type="EMBL" id="JARVKF010000047">
    <property type="protein sequence ID" value="KAK9424066.1"/>
    <property type="molecule type" value="Genomic_DNA"/>
</dbReference>
<comment type="similarity">
    <text evidence="1">Belongs to the oxygen-dependent FAD-linked oxidoreductase family.</text>
</comment>
<dbReference type="PANTHER" id="PTHR42973">
    <property type="entry name" value="BINDING OXIDOREDUCTASE, PUTATIVE (AFU_ORTHOLOGUE AFUA_1G17690)-RELATED"/>
    <property type="match status" value="1"/>
</dbReference>
<name>A0ABR2VB53_9PEZI</name>
<dbReference type="Gene3D" id="3.30.465.10">
    <property type="match status" value="1"/>
</dbReference>
<dbReference type="PROSITE" id="PS51387">
    <property type="entry name" value="FAD_PCMH"/>
    <property type="match status" value="1"/>
</dbReference>
<dbReference type="PANTHER" id="PTHR42973:SF32">
    <property type="entry name" value="FAD-LINKED OXIDOREDUCTASE AFOF"/>
    <property type="match status" value="1"/>
</dbReference>
<keyword evidence="4" id="KW-0274">FAD</keyword>
<sequence>MRYYYVQALVLSAAAAARATSFDAQALFGPHVSPSTEIACKSDADFSDVASPRWSSWDTPGFVAAIKPVTEADVQTIVKIAAENNISFLATTNGHGTATGYGNVQNALNINLGNFNSVSIDAASNRLTAGGGVKFGDLFEPLSNAGKVVPTGNAVCVGLLGATVGGGIGVLTGLHGLTLDALQSARIVTSSGELVTASKTSNPDLFWAIRGAGANFGIITSATYEIYDQPNGGKAVFGSFVYPAASNVSVWQALQSFDEDLPQELAMHIITSYNHTTNQPAVIASVVYFGSSADAQPYMNRFLDINPISSSIRNVSIPDVFNTLSVGQCVNGARVNTYTVGLGQTNVATFQDVFADMVDFYATHPDYKGVLVAQRYSNVEVLKTPESETAHPWRDTKTYMLLDNIYTDPSIDEDVYSMSDSLRSKFEATSGFSSAHIYLNYDFGDEGPDAKYGPSNLPKLRALKALWDPQRRFGTPNPLY</sequence>
<evidence type="ECO:0000313" key="7">
    <source>
        <dbReference type="EMBL" id="KAK9424066.1"/>
    </source>
</evidence>
<dbReference type="InterPro" id="IPR050416">
    <property type="entry name" value="FAD-linked_Oxidoreductase"/>
</dbReference>
<dbReference type="InterPro" id="IPR036318">
    <property type="entry name" value="FAD-bd_PCMH-like_sf"/>
</dbReference>
<evidence type="ECO:0000256" key="2">
    <source>
        <dbReference type="ARBA" id="ARBA00022630"/>
    </source>
</evidence>
<dbReference type="InterPro" id="IPR006094">
    <property type="entry name" value="Oxid_FAD_bind_N"/>
</dbReference>
<keyword evidence="8" id="KW-1185">Reference proteome</keyword>
<dbReference type="Gene3D" id="3.40.462.20">
    <property type="match status" value="1"/>
</dbReference>
<keyword evidence="5" id="KW-0560">Oxidoreductase</keyword>
<protein>
    <submittedName>
        <fullName evidence="7">FAD-binding PCMH-type domain-containing protein</fullName>
    </submittedName>
</protein>
<evidence type="ECO:0000256" key="1">
    <source>
        <dbReference type="ARBA" id="ARBA00005466"/>
    </source>
</evidence>
<accession>A0ABR2VB53</accession>
<comment type="caution">
    <text evidence="7">The sequence shown here is derived from an EMBL/GenBank/DDBJ whole genome shotgun (WGS) entry which is preliminary data.</text>
</comment>
<dbReference type="InterPro" id="IPR016166">
    <property type="entry name" value="FAD-bd_PCMH"/>
</dbReference>
<dbReference type="Pfam" id="PF08031">
    <property type="entry name" value="BBE"/>
    <property type="match status" value="1"/>
</dbReference>
<reference evidence="7 8" key="1">
    <citation type="journal article" date="2024" name="J. Plant Pathol.">
        <title>Sequence and assembly of the genome of Seiridium unicorne, isolate CBS 538.82, causal agent of cypress canker disease.</title>
        <authorList>
            <person name="Scali E."/>
            <person name="Rocca G.D."/>
            <person name="Danti R."/>
            <person name="Garbelotto M."/>
            <person name="Barberini S."/>
            <person name="Baroncelli R."/>
            <person name="Emiliani G."/>
        </authorList>
    </citation>
    <scope>NUCLEOTIDE SEQUENCE [LARGE SCALE GENOMIC DNA]</scope>
    <source>
        <strain evidence="7 8">BM-138-508</strain>
    </source>
</reference>
<evidence type="ECO:0000259" key="6">
    <source>
        <dbReference type="PROSITE" id="PS51387"/>
    </source>
</evidence>
<evidence type="ECO:0000313" key="8">
    <source>
        <dbReference type="Proteomes" id="UP001408356"/>
    </source>
</evidence>
<keyword evidence="3" id="KW-0732">Signal</keyword>
<dbReference type="Pfam" id="PF01565">
    <property type="entry name" value="FAD_binding_4"/>
    <property type="match status" value="1"/>
</dbReference>
<evidence type="ECO:0000256" key="4">
    <source>
        <dbReference type="ARBA" id="ARBA00022827"/>
    </source>
</evidence>
<evidence type="ECO:0000256" key="5">
    <source>
        <dbReference type="ARBA" id="ARBA00023002"/>
    </source>
</evidence>
<organism evidence="7 8">
    <name type="scientific">Seiridium unicorne</name>
    <dbReference type="NCBI Taxonomy" id="138068"/>
    <lineage>
        <taxon>Eukaryota</taxon>
        <taxon>Fungi</taxon>
        <taxon>Dikarya</taxon>
        <taxon>Ascomycota</taxon>
        <taxon>Pezizomycotina</taxon>
        <taxon>Sordariomycetes</taxon>
        <taxon>Xylariomycetidae</taxon>
        <taxon>Amphisphaeriales</taxon>
        <taxon>Sporocadaceae</taxon>
        <taxon>Seiridium</taxon>
    </lineage>
</organism>
<dbReference type="InterPro" id="IPR016169">
    <property type="entry name" value="FAD-bd_PCMH_sub2"/>
</dbReference>
<gene>
    <name evidence="7" type="ORF">SUNI508_13785</name>
</gene>
<dbReference type="InterPro" id="IPR012951">
    <property type="entry name" value="BBE"/>
</dbReference>
<keyword evidence="2" id="KW-0285">Flavoprotein</keyword>
<proteinExistence type="inferred from homology"/>
<evidence type="ECO:0000256" key="3">
    <source>
        <dbReference type="ARBA" id="ARBA00022729"/>
    </source>
</evidence>